<proteinExistence type="predicted"/>
<dbReference type="InterPro" id="IPR009214">
    <property type="entry name" value="DUF1129"/>
</dbReference>
<keyword evidence="3" id="KW-1185">Reference proteome</keyword>
<protein>
    <submittedName>
        <fullName evidence="2">DUF1129 family protein</fullName>
    </submittedName>
</protein>
<keyword evidence="1" id="KW-0472">Membrane</keyword>
<dbReference type="RefSeq" id="WP_379315489.1">
    <property type="nucleotide sequence ID" value="NZ_JBHTLM010000001.1"/>
</dbReference>
<gene>
    <name evidence="2" type="ORF">ACFQ3W_00385</name>
</gene>
<comment type="caution">
    <text evidence="2">The sequence shown here is derived from an EMBL/GenBank/DDBJ whole genome shotgun (WGS) entry which is preliminary data.</text>
</comment>
<name>A0ABW3RR03_9BACL</name>
<feature type="transmembrane region" description="Helical" evidence="1">
    <location>
        <begin position="181"/>
        <end position="202"/>
    </location>
</feature>
<evidence type="ECO:0000256" key="1">
    <source>
        <dbReference type="SAM" id="Phobius"/>
    </source>
</evidence>
<feature type="transmembrane region" description="Helical" evidence="1">
    <location>
        <begin position="133"/>
        <end position="152"/>
    </location>
</feature>
<feature type="transmembrane region" description="Helical" evidence="1">
    <location>
        <begin position="98"/>
        <end position="121"/>
    </location>
</feature>
<organism evidence="2 3">
    <name type="scientific">Paenibacillus puldeungensis</name>
    <dbReference type="NCBI Taxonomy" id="696536"/>
    <lineage>
        <taxon>Bacteria</taxon>
        <taxon>Bacillati</taxon>
        <taxon>Bacillota</taxon>
        <taxon>Bacilli</taxon>
        <taxon>Bacillales</taxon>
        <taxon>Paenibacillaceae</taxon>
        <taxon>Paenibacillus</taxon>
    </lineage>
</organism>
<evidence type="ECO:0000313" key="3">
    <source>
        <dbReference type="Proteomes" id="UP001597262"/>
    </source>
</evidence>
<keyword evidence="1" id="KW-1133">Transmembrane helix</keyword>
<reference evidence="3" key="1">
    <citation type="journal article" date="2019" name="Int. J. Syst. Evol. Microbiol.">
        <title>The Global Catalogue of Microorganisms (GCM) 10K type strain sequencing project: providing services to taxonomists for standard genome sequencing and annotation.</title>
        <authorList>
            <consortium name="The Broad Institute Genomics Platform"/>
            <consortium name="The Broad Institute Genome Sequencing Center for Infectious Disease"/>
            <person name="Wu L."/>
            <person name="Ma J."/>
        </authorList>
    </citation>
    <scope>NUCLEOTIDE SEQUENCE [LARGE SCALE GENOMIC DNA]</scope>
    <source>
        <strain evidence="3">CCUG 59189</strain>
    </source>
</reference>
<sequence>MQVQEVTREIEKCTRQMSPENNAYFGEMLRFFRSDSNSLSEGKKEEVLLHLARKIVKSQEKGVAASKLFGSDPIAYCEKLEEDIIARKPQTFPEKIKFYTMIPWVALTWVFFIYMMTGFFSKWFGGGQAYSEISVASLIIIAGLSVVLIELVTRFMNSAGKEDDSSTNTPRTQQKFDLKALSIYIVGAVALVAVGMLLGRILPVLIVSPWECLIVFAIGLAGQIFFFGRRPKL</sequence>
<dbReference type="Proteomes" id="UP001597262">
    <property type="component" value="Unassembled WGS sequence"/>
</dbReference>
<dbReference type="EMBL" id="JBHTLM010000001">
    <property type="protein sequence ID" value="MFD1174767.1"/>
    <property type="molecule type" value="Genomic_DNA"/>
</dbReference>
<dbReference type="Pfam" id="PF06570">
    <property type="entry name" value="DUF1129"/>
    <property type="match status" value="1"/>
</dbReference>
<evidence type="ECO:0000313" key="2">
    <source>
        <dbReference type="EMBL" id="MFD1174767.1"/>
    </source>
</evidence>
<dbReference type="SUPFAM" id="SSF158560">
    <property type="entry name" value="BH3980-like"/>
    <property type="match status" value="1"/>
</dbReference>
<keyword evidence="1" id="KW-0812">Transmembrane</keyword>
<feature type="transmembrane region" description="Helical" evidence="1">
    <location>
        <begin position="208"/>
        <end position="228"/>
    </location>
</feature>
<accession>A0ABW3RR03</accession>